<evidence type="ECO:0000313" key="1">
    <source>
        <dbReference type="EMBL" id="KAF1083748.1"/>
    </source>
</evidence>
<dbReference type="EMBL" id="LSRS01000011">
    <property type="protein sequence ID" value="KAF1083748.1"/>
    <property type="molecule type" value="Genomic_DNA"/>
</dbReference>
<organism evidence="1 2">
    <name type="scientific">Sporotomaculum syntrophicum</name>
    <dbReference type="NCBI Taxonomy" id="182264"/>
    <lineage>
        <taxon>Bacteria</taxon>
        <taxon>Bacillati</taxon>
        <taxon>Bacillota</taxon>
        <taxon>Clostridia</taxon>
        <taxon>Eubacteriales</taxon>
        <taxon>Desulfallaceae</taxon>
        <taxon>Sporotomaculum</taxon>
    </lineage>
</organism>
<sequence>MRAIEQKANDLASEPKPEMELRVKVIYSFDEGTTPIWTLENIQEMVTNLIETTNRHLKDSGLRLVTSLQQDVEIHECRL</sequence>
<comment type="caution">
    <text evidence="1">The sequence shown here is derived from an EMBL/GenBank/DDBJ whole genome shotgun (WGS) entry which is preliminary data.</text>
</comment>
<evidence type="ECO:0000313" key="2">
    <source>
        <dbReference type="Proteomes" id="UP000798488"/>
    </source>
</evidence>
<dbReference type="AlphaFoldDB" id="A0A9D2WMT0"/>
<gene>
    <name evidence="1" type="ORF">SPSYN_03097</name>
</gene>
<reference evidence="1" key="1">
    <citation type="submission" date="2016-02" db="EMBL/GenBank/DDBJ databases">
        <title>Draft Genome Sequence of Sporotomaculum syntrophicum Strain FB, a Syntrophic Benzoate Degrader.</title>
        <authorList>
            <person name="Nobu M.K."/>
            <person name="Narihiro T."/>
            <person name="Qiu Y.-L."/>
            <person name="Ohashi A."/>
            <person name="Liu W.-T."/>
            <person name="Yuji S."/>
        </authorList>
    </citation>
    <scope>NUCLEOTIDE SEQUENCE</scope>
    <source>
        <strain evidence="1">FB</strain>
    </source>
</reference>
<proteinExistence type="predicted"/>
<dbReference type="RefSeq" id="WP_161823350.1">
    <property type="nucleotide sequence ID" value="NZ_LSRS01000011.1"/>
</dbReference>
<name>A0A9D2WMT0_9FIRM</name>
<protein>
    <submittedName>
        <fullName evidence="1">Uncharacterized protein</fullName>
    </submittedName>
</protein>
<accession>A0A9D2WMT0</accession>
<keyword evidence="2" id="KW-1185">Reference proteome</keyword>
<dbReference type="Proteomes" id="UP000798488">
    <property type="component" value="Unassembled WGS sequence"/>
</dbReference>